<evidence type="ECO:0000256" key="5">
    <source>
        <dbReference type="ARBA" id="ARBA00022692"/>
    </source>
</evidence>
<accession>A0A2N9YFE7</accession>
<reference evidence="10" key="1">
    <citation type="submission" date="2016-12" db="EMBL/GenBank/DDBJ databases">
        <title>Complete Genome Sequence of Beggiatoa leptomitiformis D-401.</title>
        <authorList>
            <person name="Fomenkov A."/>
            <person name="Vincze T."/>
            <person name="Grabovich M."/>
            <person name="Anton B.P."/>
            <person name="Dubinina G."/>
            <person name="Orlova M."/>
            <person name="Belousova E."/>
            <person name="Roberts R.J."/>
        </authorList>
    </citation>
    <scope>NUCLEOTIDE SEQUENCE [LARGE SCALE GENOMIC DNA]</scope>
    <source>
        <strain evidence="10">D-401</strain>
    </source>
</reference>
<dbReference type="OrthoDB" id="7068880at2"/>
<feature type="transmembrane region" description="Helical" evidence="8">
    <location>
        <begin position="296"/>
        <end position="314"/>
    </location>
</feature>
<feature type="transmembrane region" description="Helical" evidence="8">
    <location>
        <begin position="365"/>
        <end position="384"/>
    </location>
</feature>
<evidence type="ECO:0000256" key="1">
    <source>
        <dbReference type="ARBA" id="ARBA00004651"/>
    </source>
</evidence>
<dbReference type="Proteomes" id="UP000234271">
    <property type="component" value="Chromosome"/>
</dbReference>
<keyword evidence="2" id="KW-1003">Cell membrane</keyword>
<evidence type="ECO:0000256" key="4">
    <source>
        <dbReference type="ARBA" id="ARBA00022679"/>
    </source>
</evidence>
<protein>
    <recommendedName>
        <fullName evidence="11">Glycosyltransferase RgtA/B/C/D-like domain-containing protein</fullName>
    </recommendedName>
</protein>
<feature type="transmembrane region" description="Helical" evidence="8">
    <location>
        <begin position="334"/>
        <end position="353"/>
    </location>
</feature>
<evidence type="ECO:0008006" key="11">
    <source>
        <dbReference type="Google" id="ProtNLM"/>
    </source>
</evidence>
<evidence type="ECO:0000256" key="3">
    <source>
        <dbReference type="ARBA" id="ARBA00022676"/>
    </source>
</evidence>
<keyword evidence="4" id="KW-0808">Transferase</keyword>
<dbReference type="InterPro" id="IPR050297">
    <property type="entry name" value="LipidA_mod_glycosyltrf_83"/>
</dbReference>
<sequence>MSTVNQSIFLDRKVFYTVILISFIVVIAVLKLTPFGAASTTDSFTYIEAAENFKQGKGVILDSYAMGQEGEAVPFTTWPPLYPMVIAAFLADNTLPFYSVAQLSLLLLLISVLSFFFLIKKVAGYPLAIIGATVFLTASSTVLIFTYAWSETLFTALLILACWSLVYCIEAAQKEAVLAHLGYLCLLTLCVLGLFYTRYAGLWLGVLIPATWLVLPNKGKWFTAYFVASVVYAGFVGYLLWRNYLLVGDISGGEFNSEYNEPLRIAIRPISTTSFLDRVIEMQNALLALLPVNTSIIFLVLLFCLAGMSAFLTWRFSTVSLINNEAVAYYGKKLIFISFLGIVSYIGGFIYMGLVKSLPTYELRYIGLLTPLFVIILLFSLAYACQAQNRVIGMITTGLVSFLMISMIFQGGIYYKNAIVHWNTQPLMLYPTDVTEKDYFFNGTLPLEINSHYKLLQQISKQSVDSPLFFVERPRFIRLSAIYPAVKLFPIEINDYTINQLNHYTDKSAYILLFAQTEIQKLEKYYGTEKFIQLPYNKDYFEKIGVFLLPLPLPLR</sequence>
<feature type="transmembrane region" description="Helical" evidence="8">
    <location>
        <begin position="200"/>
        <end position="215"/>
    </location>
</feature>
<comment type="subcellular location">
    <subcellularLocation>
        <location evidence="1">Cell membrane</location>
        <topology evidence="1">Multi-pass membrane protein</topology>
    </subcellularLocation>
</comment>
<dbReference type="RefSeq" id="WP_062153414.1">
    <property type="nucleotide sequence ID" value="NZ_CP012373.2"/>
</dbReference>
<evidence type="ECO:0000313" key="9">
    <source>
        <dbReference type="EMBL" id="AUI69251.1"/>
    </source>
</evidence>
<dbReference type="PANTHER" id="PTHR33908">
    <property type="entry name" value="MANNOSYLTRANSFERASE YKCB-RELATED"/>
    <property type="match status" value="1"/>
</dbReference>
<evidence type="ECO:0000256" key="7">
    <source>
        <dbReference type="ARBA" id="ARBA00023136"/>
    </source>
</evidence>
<feature type="transmembrane region" description="Helical" evidence="8">
    <location>
        <begin position="14"/>
        <end position="33"/>
    </location>
</feature>
<evidence type="ECO:0000256" key="8">
    <source>
        <dbReference type="SAM" id="Phobius"/>
    </source>
</evidence>
<feature type="transmembrane region" description="Helical" evidence="8">
    <location>
        <begin position="97"/>
        <end position="118"/>
    </location>
</feature>
<organism evidence="9 10">
    <name type="scientific">Beggiatoa leptomitoformis</name>
    <dbReference type="NCBI Taxonomy" id="288004"/>
    <lineage>
        <taxon>Bacteria</taxon>
        <taxon>Pseudomonadati</taxon>
        <taxon>Pseudomonadota</taxon>
        <taxon>Gammaproteobacteria</taxon>
        <taxon>Thiotrichales</taxon>
        <taxon>Thiotrichaceae</taxon>
        <taxon>Beggiatoa</taxon>
    </lineage>
</organism>
<keyword evidence="10" id="KW-1185">Reference proteome</keyword>
<feature type="transmembrane region" description="Helical" evidence="8">
    <location>
        <begin position="176"/>
        <end position="194"/>
    </location>
</feature>
<keyword evidence="5 8" id="KW-0812">Transmembrane</keyword>
<evidence type="ECO:0000256" key="6">
    <source>
        <dbReference type="ARBA" id="ARBA00022989"/>
    </source>
</evidence>
<keyword evidence="6 8" id="KW-1133">Transmembrane helix</keyword>
<gene>
    <name evidence="9" type="ORF">BLE401_11470</name>
</gene>
<evidence type="ECO:0000256" key="2">
    <source>
        <dbReference type="ARBA" id="ARBA00022475"/>
    </source>
</evidence>
<evidence type="ECO:0000313" key="10">
    <source>
        <dbReference type="Proteomes" id="UP000234271"/>
    </source>
</evidence>
<feature type="transmembrane region" description="Helical" evidence="8">
    <location>
        <begin position="125"/>
        <end position="147"/>
    </location>
</feature>
<name>A0A2N9YFE7_9GAMM</name>
<dbReference type="KEGG" id="blep:AL038_12800"/>
<dbReference type="EMBL" id="CP018889">
    <property type="protein sequence ID" value="AUI69251.1"/>
    <property type="molecule type" value="Genomic_DNA"/>
</dbReference>
<dbReference type="GO" id="GO:0005886">
    <property type="term" value="C:plasma membrane"/>
    <property type="evidence" value="ECO:0007669"/>
    <property type="project" value="UniProtKB-SubCell"/>
</dbReference>
<proteinExistence type="predicted"/>
<keyword evidence="3" id="KW-0328">Glycosyltransferase</keyword>
<dbReference type="GO" id="GO:0016763">
    <property type="term" value="F:pentosyltransferase activity"/>
    <property type="evidence" value="ECO:0007669"/>
    <property type="project" value="TreeGrafter"/>
</dbReference>
<feature type="transmembrane region" description="Helical" evidence="8">
    <location>
        <begin position="391"/>
        <end position="415"/>
    </location>
</feature>
<feature type="transmembrane region" description="Helical" evidence="8">
    <location>
        <begin position="153"/>
        <end position="169"/>
    </location>
</feature>
<keyword evidence="7 8" id="KW-0472">Membrane</keyword>
<dbReference type="GO" id="GO:0009103">
    <property type="term" value="P:lipopolysaccharide biosynthetic process"/>
    <property type="evidence" value="ECO:0007669"/>
    <property type="project" value="UniProtKB-ARBA"/>
</dbReference>
<feature type="transmembrane region" description="Helical" evidence="8">
    <location>
        <begin position="222"/>
        <end position="241"/>
    </location>
</feature>
<dbReference type="PANTHER" id="PTHR33908:SF11">
    <property type="entry name" value="MEMBRANE PROTEIN"/>
    <property type="match status" value="1"/>
</dbReference>
<dbReference type="AlphaFoldDB" id="A0A2N9YFE7"/>